<keyword evidence="3" id="KW-1185">Reference proteome</keyword>
<keyword evidence="1" id="KW-0472">Membrane</keyword>
<keyword evidence="1" id="KW-0812">Transmembrane</keyword>
<sequence>MYIGILLIVLAAFAFASAGLYYVAAILVLCGKLLGTLIIGIVGGCRLFAKGIWLALVALWQCGAVLGAWGFIIGCAAMHWLMKRVDPTCTIAYSGCVHGVEWLKRTYVKREKRGRGL</sequence>
<organism evidence="2 3">
    <name type="scientific">Burkholderia phage Bcep1</name>
    <dbReference type="NCBI Taxonomy" id="2883943"/>
    <lineage>
        <taxon>Viruses</taxon>
        <taxon>Duplodnaviria</taxon>
        <taxon>Heunggongvirae</taxon>
        <taxon>Uroviricota</taxon>
        <taxon>Caudoviricetes</taxon>
        <taxon>Naesvirus</taxon>
        <taxon>Naesvirus bcep1</taxon>
    </lineage>
</organism>
<keyword evidence="1" id="KW-1133">Transmembrane helix</keyword>
<dbReference type="GeneID" id="2657355"/>
<dbReference type="KEGG" id="vg:2657355"/>
<gene>
    <name evidence="2" type="primary">Bcep1-70</name>
</gene>
<name>Q6UIW2_9CAUD</name>
<reference evidence="2 3" key="1">
    <citation type="journal article" date="2006" name="J. Bacteriol.">
        <title>Divergence and mosaicism among virulent soil phages of the Burkholderia cepacia complex.</title>
        <authorList>
            <person name="Summer E.J."/>
            <person name="Gonzalez C.F."/>
            <person name="Bomer M."/>
            <person name="Carlile T."/>
            <person name="Embry A."/>
            <person name="Kucherka A.M."/>
            <person name="Lee J."/>
            <person name="Mebane L."/>
            <person name="Morrison W.C."/>
            <person name="Mark L."/>
            <person name="King M.D."/>
            <person name="LiPuma J.J."/>
            <person name="Vidaver A.K."/>
            <person name="Young R."/>
        </authorList>
    </citation>
    <scope>NUCLEOTIDE SEQUENCE</scope>
</reference>
<accession>Q6UIW2</accession>
<feature type="transmembrane region" description="Helical" evidence="1">
    <location>
        <begin position="52"/>
        <end position="81"/>
    </location>
</feature>
<proteinExistence type="predicted"/>
<protein>
    <submittedName>
        <fullName evidence="2">Gp70</fullName>
    </submittedName>
</protein>
<evidence type="ECO:0000313" key="3">
    <source>
        <dbReference type="Proteomes" id="UP000000995"/>
    </source>
</evidence>
<evidence type="ECO:0000313" key="2">
    <source>
        <dbReference type="EMBL" id="AAQ73416.1"/>
    </source>
</evidence>
<dbReference type="EMBL" id="AY369265">
    <property type="protein sequence ID" value="AAQ73416.1"/>
    <property type="molecule type" value="Genomic_DNA"/>
</dbReference>
<dbReference type="RefSeq" id="NP_944378.1">
    <property type="nucleotide sequence ID" value="NC_005263.2"/>
</dbReference>
<dbReference type="Proteomes" id="UP000000995">
    <property type="component" value="Genome"/>
</dbReference>
<evidence type="ECO:0000256" key="1">
    <source>
        <dbReference type="SAM" id="Phobius"/>
    </source>
</evidence>